<dbReference type="EMBL" id="JAMQOQ010000002">
    <property type="protein sequence ID" value="MDS0294257.1"/>
    <property type="molecule type" value="Genomic_DNA"/>
</dbReference>
<dbReference type="SUPFAM" id="SSF47979">
    <property type="entry name" value="Iron-dependent repressor protein, dimerization domain"/>
    <property type="match status" value="1"/>
</dbReference>
<dbReference type="PANTHER" id="PTHR33238">
    <property type="entry name" value="IRON (METAL) DEPENDENT REPRESSOR, DTXR FAMILY"/>
    <property type="match status" value="1"/>
</dbReference>
<dbReference type="InterPro" id="IPR036388">
    <property type="entry name" value="WH-like_DNA-bd_sf"/>
</dbReference>
<dbReference type="InterPro" id="IPR036390">
    <property type="entry name" value="WH_DNA-bd_sf"/>
</dbReference>
<dbReference type="InterPro" id="IPR022687">
    <property type="entry name" value="HTH_DTXR"/>
</dbReference>
<dbReference type="InterPro" id="IPR050536">
    <property type="entry name" value="DtxR_MntR_Metal-Reg"/>
</dbReference>
<comment type="caution">
    <text evidence="2">The sequence shown here is derived from an EMBL/GenBank/DDBJ whole genome shotgun (WGS) entry which is preliminary data.</text>
</comment>
<name>A0ABU2G0E3_9EURY</name>
<dbReference type="SMART" id="SM00529">
    <property type="entry name" value="HTH_DTXR"/>
    <property type="match status" value="1"/>
</dbReference>
<accession>A0ABU2G0E3</accession>
<dbReference type="PANTHER" id="PTHR33238:SF7">
    <property type="entry name" value="IRON-DEPENDENT TRANSCRIPTIONAL REGULATOR"/>
    <property type="match status" value="1"/>
</dbReference>
<dbReference type="Proteomes" id="UP001254813">
    <property type="component" value="Unassembled WGS sequence"/>
</dbReference>
<dbReference type="InterPro" id="IPR022689">
    <property type="entry name" value="Iron_dep_repressor"/>
</dbReference>
<protein>
    <submittedName>
        <fullName evidence="2">Metal-dependent transcriptional regulator</fullName>
    </submittedName>
</protein>
<proteinExistence type="predicted"/>
<keyword evidence="3" id="KW-1185">Reference proteome</keyword>
<feature type="domain" description="HTH dtxR-type" evidence="1">
    <location>
        <begin position="1"/>
        <end position="62"/>
    </location>
</feature>
<evidence type="ECO:0000313" key="2">
    <source>
        <dbReference type="EMBL" id="MDS0294257.1"/>
    </source>
</evidence>
<reference evidence="2 3" key="1">
    <citation type="submission" date="2022-06" db="EMBL/GenBank/DDBJ databases">
        <title>Halogeometricum sp. a new haloarchaeum isolate from saline soil.</title>
        <authorList>
            <person name="Strakova D."/>
            <person name="Galisteo C."/>
            <person name="Sanchez-Porro C."/>
            <person name="Ventosa A."/>
        </authorList>
    </citation>
    <scope>NUCLEOTIDE SEQUENCE [LARGE SCALE GENOMIC DNA]</scope>
    <source>
        <strain evidence="3">S3BR25-2</strain>
    </source>
</reference>
<dbReference type="Gene3D" id="1.10.10.10">
    <property type="entry name" value="Winged helix-like DNA-binding domain superfamily/Winged helix DNA-binding domain"/>
    <property type="match status" value="1"/>
</dbReference>
<dbReference type="InterPro" id="IPR036421">
    <property type="entry name" value="Fe_dep_repressor_sf"/>
</dbReference>
<gene>
    <name evidence="2" type="ORF">NDI79_08745</name>
</gene>
<organism evidence="2 3">
    <name type="scientific">Halogeometricum luteum</name>
    <dbReference type="NCBI Taxonomy" id="2950537"/>
    <lineage>
        <taxon>Archaea</taxon>
        <taxon>Methanobacteriati</taxon>
        <taxon>Methanobacteriota</taxon>
        <taxon>Stenosarchaea group</taxon>
        <taxon>Halobacteria</taxon>
        <taxon>Halobacteriales</taxon>
        <taxon>Haloferacaceae</taxon>
        <taxon>Halogeometricum</taxon>
    </lineage>
</organism>
<evidence type="ECO:0000259" key="1">
    <source>
        <dbReference type="PROSITE" id="PS50944"/>
    </source>
</evidence>
<dbReference type="PROSITE" id="PS50944">
    <property type="entry name" value="HTH_DTXR"/>
    <property type="match status" value="1"/>
</dbReference>
<dbReference type="RefSeq" id="WP_310928098.1">
    <property type="nucleotide sequence ID" value="NZ_JAMQOQ010000002.1"/>
</dbReference>
<sequence>MSERSQYLLALYIVEHRHRPPVAPGRVAELVGRTPATAIEAFHRFDDEGLVDYEPYEGVELTGRGRAVASDLHETYVTLSWFFRSVLELDDYEGEAMQMAGVLSPHVAGRLASTLPYEGPDGEEGAASMRNGEE</sequence>
<dbReference type="Pfam" id="PF01325">
    <property type="entry name" value="Fe_dep_repress"/>
    <property type="match status" value="1"/>
</dbReference>
<dbReference type="SUPFAM" id="SSF46785">
    <property type="entry name" value="Winged helix' DNA-binding domain"/>
    <property type="match status" value="1"/>
</dbReference>
<evidence type="ECO:0000313" key="3">
    <source>
        <dbReference type="Proteomes" id="UP001254813"/>
    </source>
</evidence>